<dbReference type="STRING" id="1117647.M5M_11890"/>
<dbReference type="Gene3D" id="3.40.1640.10">
    <property type="entry name" value="PSTPO5379-like"/>
    <property type="match status" value="1"/>
</dbReference>
<dbReference type="KEGG" id="saga:M5M_11890"/>
<dbReference type="EMBL" id="CP003746">
    <property type="protein sequence ID" value="AFU99555.2"/>
    <property type="molecule type" value="Genomic_DNA"/>
</dbReference>
<dbReference type="Proteomes" id="UP000000466">
    <property type="component" value="Chromosome"/>
</dbReference>
<keyword evidence="2 3" id="KW-0456">Lyase</keyword>
<dbReference type="NCBIfam" id="NF003969">
    <property type="entry name" value="PRK05463.1"/>
    <property type="match status" value="1"/>
</dbReference>
<name>K4KMV5_SIMAS</name>
<dbReference type="SUPFAM" id="SSF160920">
    <property type="entry name" value="PSTPO5379-like"/>
    <property type="match status" value="1"/>
</dbReference>
<dbReference type="GO" id="GO:0016829">
    <property type="term" value="F:lyase activity"/>
    <property type="evidence" value="ECO:0007669"/>
    <property type="project" value="UniProtKB-KW"/>
</dbReference>
<dbReference type="PIRSF" id="PIRSF029755">
    <property type="entry name" value="UCP029755"/>
    <property type="match status" value="1"/>
</dbReference>
<dbReference type="PANTHER" id="PTHR32022:SF10">
    <property type="entry name" value="D-GLUTAMATE CYCLASE, MITOCHONDRIAL"/>
    <property type="match status" value="1"/>
</dbReference>
<dbReference type="FunFam" id="3.30.2040.10:FF:000001">
    <property type="entry name" value="D-glutamate cyclase, mitochondrial"/>
    <property type="match status" value="1"/>
</dbReference>
<evidence type="ECO:0000313" key="4">
    <source>
        <dbReference type="EMBL" id="AFU99555.2"/>
    </source>
</evidence>
<comment type="similarity">
    <text evidence="1 3">Belongs to the D-glutamate cyclase family.</text>
</comment>
<evidence type="ECO:0000256" key="2">
    <source>
        <dbReference type="ARBA" id="ARBA00023239"/>
    </source>
</evidence>
<dbReference type="AlphaFoldDB" id="K4KMV5"/>
<dbReference type="HAMAP" id="MF_01830">
    <property type="entry name" value="Hydro_lyase"/>
    <property type="match status" value="1"/>
</dbReference>
<dbReference type="eggNOG" id="COG4336">
    <property type="taxonomic scope" value="Bacteria"/>
</dbReference>
<proteinExistence type="inferred from homology"/>
<dbReference type="EC" id="4.2.1.-" evidence="3"/>
<dbReference type="InterPro" id="IPR016938">
    <property type="entry name" value="UPF0317"/>
</dbReference>
<dbReference type="Pfam" id="PF07286">
    <property type="entry name" value="D-Glu_cyclase"/>
    <property type="match status" value="1"/>
</dbReference>
<gene>
    <name evidence="4" type="ordered locus">M5M_11890</name>
</gene>
<dbReference type="InterPro" id="IPR038021">
    <property type="entry name" value="Putative_hydro-lyase"/>
</dbReference>
<dbReference type="InterPro" id="IPR009906">
    <property type="entry name" value="D-Glu_cyclase"/>
</dbReference>
<evidence type="ECO:0000256" key="1">
    <source>
        <dbReference type="ARBA" id="ARBA00007896"/>
    </source>
</evidence>
<dbReference type="PANTHER" id="PTHR32022">
    <property type="entry name" value="D-GLUTAMATE CYCLASE, MITOCHONDRIAL"/>
    <property type="match status" value="1"/>
</dbReference>
<keyword evidence="5" id="KW-1185">Reference proteome</keyword>
<organism evidence="4 5">
    <name type="scientific">Simiduia agarivorans (strain DSM 21679 / JCM 13881 / BCRC 17597 / SA1)</name>
    <dbReference type="NCBI Taxonomy" id="1117647"/>
    <lineage>
        <taxon>Bacteria</taxon>
        <taxon>Pseudomonadati</taxon>
        <taxon>Pseudomonadota</taxon>
        <taxon>Gammaproteobacteria</taxon>
        <taxon>Cellvibrionales</taxon>
        <taxon>Cellvibrionaceae</taxon>
        <taxon>Simiduia</taxon>
    </lineage>
</organism>
<protein>
    <recommendedName>
        <fullName evidence="3">Putative hydro-lyase M5M_11890</fullName>
        <ecNumber evidence="3">4.2.1.-</ecNumber>
    </recommendedName>
</protein>
<dbReference type="Gene3D" id="3.30.2040.10">
    <property type="entry name" value="PSTPO5379-like domain"/>
    <property type="match status" value="1"/>
</dbReference>
<evidence type="ECO:0000256" key="3">
    <source>
        <dbReference type="HAMAP-Rule" id="MF_01830"/>
    </source>
</evidence>
<sequence length="268" mass="29161">MDFQRMPSHFASPYALRQAIRAGDFAANTSGQAPGFVQCNLAILPRDWAMDFLQFCQANPKPCPLVAVSDQPGNPLLAAAGEDVDIRTDLPRYRIWQNGALTEEVSDISAHWRDDLVTFLIGCSFSFEEALVADGLEIRNVSEGVNVPMYNTNLACTPAGRFHGNMVVSMRPFVPRDAIRMIQICSRFPSVHGAPVHFGDPQAIGINNIDTPDYGDAVTIKPDEVPVFTACGVTPQAAIMQAKPDFCITHSPGCMLVTDIPNSKLAIL</sequence>
<dbReference type="HOGENOM" id="CLU_059759_0_0_6"/>
<accession>K4KMV5</accession>
<reference evidence="4 5" key="1">
    <citation type="journal article" date="2013" name="Genome Announc.">
        <title>Complete genome sequence of Simiduia agarivorans SA1(T), a marine bacterium able to degrade a variety of polysaccharides.</title>
        <authorList>
            <person name="Lin S.Y."/>
            <person name="Shieh W.Y."/>
            <person name="Chen J.S."/>
            <person name="Tang S.L."/>
        </authorList>
    </citation>
    <scope>NUCLEOTIDE SEQUENCE [LARGE SCALE GENOMIC DNA]</scope>
    <source>
        <strain evidence="5">DSM 21679 / JCM 13881 / BCRC 17597 / SA1</strain>
    </source>
</reference>
<evidence type="ECO:0000313" key="5">
    <source>
        <dbReference type="Proteomes" id="UP000000466"/>
    </source>
</evidence>